<dbReference type="EMBL" id="PEZI01000065">
    <property type="protein sequence ID" value="PIS14363.1"/>
    <property type="molecule type" value="Genomic_DNA"/>
</dbReference>
<protein>
    <recommendedName>
        <fullName evidence="3">DUF4258 domain-containing protein</fullName>
    </recommendedName>
</protein>
<organism evidence="1 2">
    <name type="scientific">Candidatus Shapirobacteria bacterium CG09_land_8_20_14_0_10_39_12</name>
    <dbReference type="NCBI Taxonomy" id="1974885"/>
    <lineage>
        <taxon>Bacteria</taxon>
        <taxon>Candidatus Shapironibacteriota</taxon>
    </lineage>
</organism>
<evidence type="ECO:0008006" key="3">
    <source>
        <dbReference type="Google" id="ProtNLM"/>
    </source>
</evidence>
<proteinExistence type="predicted"/>
<name>A0A2H0WNZ8_9BACT</name>
<dbReference type="AlphaFoldDB" id="A0A2H0WNZ8"/>
<dbReference type="Proteomes" id="UP000230775">
    <property type="component" value="Unassembled WGS sequence"/>
</dbReference>
<comment type="caution">
    <text evidence="1">The sequence shown here is derived from an EMBL/GenBank/DDBJ whole genome shotgun (WGS) entry which is preliminary data.</text>
</comment>
<reference evidence="2" key="1">
    <citation type="submission" date="2017-09" db="EMBL/GenBank/DDBJ databases">
        <title>Depth-based differentiation of microbial function through sediment-hosted aquifers and enrichment of novel symbionts in the deep terrestrial subsurface.</title>
        <authorList>
            <person name="Probst A.J."/>
            <person name="Ladd B."/>
            <person name="Jarett J.K."/>
            <person name="Geller-Mcgrath D.E."/>
            <person name="Sieber C.M.K."/>
            <person name="Emerson J.B."/>
            <person name="Anantharaman K."/>
            <person name="Thomas B.C."/>
            <person name="Malmstrom R."/>
            <person name="Stieglmeier M."/>
            <person name="Klingl A."/>
            <person name="Woyke T."/>
            <person name="Ryan C.M."/>
            <person name="Banfield J.F."/>
        </authorList>
    </citation>
    <scope>NUCLEOTIDE SEQUENCE [LARGE SCALE GENOMIC DNA]</scope>
</reference>
<evidence type="ECO:0000313" key="1">
    <source>
        <dbReference type="EMBL" id="PIS14363.1"/>
    </source>
</evidence>
<gene>
    <name evidence="1" type="ORF">COT64_03030</name>
</gene>
<sequence>MKTDKSPIFTNHALEKMKAWGLSETAVLDALLKGTEEPAGFGGHWNSVRNYNGYEIGVNYDRKPDGRFVIVSVWMRGRR</sequence>
<accession>A0A2H0WNZ8</accession>
<evidence type="ECO:0000313" key="2">
    <source>
        <dbReference type="Proteomes" id="UP000230775"/>
    </source>
</evidence>